<accession>A0A6C7E0P1</accession>
<dbReference type="AlphaFoldDB" id="A0A6C7E0P1"/>
<keyword evidence="2" id="KW-0560">Oxidoreductase</keyword>
<dbReference type="PANTHER" id="PTHR44196:SF2">
    <property type="entry name" value="SHORT-CHAIN DEHYDROGENASE-RELATED"/>
    <property type="match status" value="1"/>
</dbReference>
<dbReference type="GO" id="GO:0016491">
    <property type="term" value="F:oxidoreductase activity"/>
    <property type="evidence" value="ECO:0007669"/>
    <property type="project" value="UniProtKB-KW"/>
</dbReference>
<comment type="similarity">
    <text evidence="1 3">Belongs to the short-chain dehydrogenases/reductases (SDR) family.</text>
</comment>
<dbReference type="GO" id="GO:0016020">
    <property type="term" value="C:membrane"/>
    <property type="evidence" value="ECO:0007669"/>
    <property type="project" value="TreeGrafter"/>
</dbReference>
<evidence type="ECO:0000256" key="2">
    <source>
        <dbReference type="ARBA" id="ARBA00023002"/>
    </source>
</evidence>
<dbReference type="EMBL" id="AP012057">
    <property type="protein sequence ID" value="BAN00590.1"/>
    <property type="molecule type" value="Genomic_DNA"/>
</dbReference>
<dbReference type="CDD" id="cd05233">
    <property type="entry name" value="SDR_c"/>
    <property type="match status" value="1"/>
</dbReference>
<dbReference type="PIRSF" id="PIRSF000126">
    <property type="entry name" value="11-beta-HSD1"/>
    <property type="match status" value="1"/>
</dbReference>
<dbReference type="PANTHER" id="PTHR44196">
    <property type="entry name" value="DEHYDROGENASE/REDUCTASE SDR FAMILY MEMBER 7B"/>
    <property type="match status" value="1"/>
</dbReference>
<dbReference type="InterPro" id="IPR002347">
    <property type="entry name" value="SDR_fam"/>
</dbReference>
<dbReference type="SUPFAM" id="SSF51735">
    <property type="entry name" value="NAD(P)-binding Rossmann-fold domains"/>
    <property type="match status" value="1"/>
</dbReference>
<dbReference type="PRINTS" id="PR00081">
    <property type="entry name" value="GDHRDH"/>
</dbReference>
<dbReference type="KEGG" id="aym:YM304_02760"/>
<evidence type="ECO:0000256" key="3">
    <source>
        <dbReference type="RuleBase" id="RU000363"/>
    </source>
</evidence>
<dbReference type="Pfam" id="PF00106">
    <property type="entry name" value="adh_short"/>
    <property type="match status" value="1"/>
</dbReference>
<evidence type="ECO:0000313" key="4">
    <source>
        <dbReference type="EMBL" id="BAN00590.1"/>
    </source>
</evidence>
<dbReference type="RefSeq" id="WP_015439838.1">
    <property type="nucleotide sequence ID" value="NC_020520.1"/>
</dbReference>
<gene>
    <name evidence="4" type="ORF">YM304_02760</name>
</gene>
<keyword evidence="5" id="KW-1185">Reference proteome</keyword>
<protein>
    <submittedName>
        <fullName evidence="4">Putative oxidoreductase</fullName>
    </submittedName>
</protein>
<dbReference type="Gene3D" id="3.40.50.720">
    <property type="entry name" value="NAD(P)-binding Rossmann-like Domain"/>
    <property type="match status" value="1"/>
</dbReference>
<sequence length="252" mass="26789">MWKRALVTGASSGIGREIARQLAADGTELVVVARNEARLVELAESLDVECQVLVADLGERGELSIVEERLRDTSAPIDLLVNNAGFGHTGSIDELDIEREAAVVDVNVVAVHRLSLIAARVMVAAGRGGILNVSSMAGFMASPEGGTYAATKSFVTTLSESMHTDLKRRGVHVTALCPGFTRTEFQERADYDTSKLPDVVWQSAEEVAAAGLAGIAKNTAIVVPGAKNKIGALAINAMPRRLRRFALDKLPT</sequence>
<dbReference type="PROSITE" id="PS00061">
    <property type="entry name" value="ADH_SHORT"/>
    <property type="match status" value="1"/>
</dbReference>
<dbReference type="InterPro" id="IPR020904">
    <property type="entry name" value="Sc_DH/Rdtase_CS"/>
</dbReference>
<proteinExistence type="inferred from homology"/>
<dbReference type="InterPro" id="IPR036291">
    <property type="entry name" value="NAD(P)-bd_dom_sf"/>
</dbReference>
<name>A0A6C7E0P1_ILUCY</name>
<evidence type="ECO:0000256" key="1">
    <source>
        <dbReference type="ARBA" id="ARBA00006484"/>
    </source>
</evidence>
<evidence type="ECO:0000313" key="5">
    <source>
        <dbReference type="Proteomes" id="UP000011863"/>
    </source>
</evidence>
<organism evidence="4 5">
    <name type="scientific">Ilumatobacter coccineus (strain NBRC 103263 / KCTC 29153 / YM16-304)</name>
    <dbReference type="NCBI Taxonomy" id="1313172"/>
    <lineage>
        <taxon>Bacteria</taxon>
        <taxon>Bacillati</taxon>
        <taxon>Actinomycetota</taxon>
        <taxon>Acidimicrobiia</taxon>
        <taxon>Acidimicrobiales</taxon>
        <taxon>Ilumatobacteraceae</taxon>
        <taxon>Ilumatobacter</taxon>
    </lineage>
</organism>
<reference evidence="4 5" key="1">
    <citation type="journal article" date="2013" name="Int. J. Syst. Evol. Microbiol.">
        <title>Ilumatobacter nonamiense sp. nov. and Ilumatobacter coccineum sp. nov., isolated from seashore sand.</title>
        <authorList>
            <person name="Matsumoto A."/>
            <person name="Kasai H."/>
            <person name="Matsuo Y."/>
            <person name="Shizuri Y."/>
            <person name="Ichikawa N."/>
            <person name="Fujita N."/>
            <person name="Omura S."/>
            <person name="Takahashi Y."/>
        </authorList>
    </citation>
    <scope>NUCLEOTIDE SEQUENCE [LARGE SCALE GENOMIC DNA]</scope>
    <source>
        <strain evidence="5">NBRC 103263 / KCTC 29153 / YM16-304</strain>
    </source>
</reference>
<dbReference type="Proteomes" id="UP000011863">
    <property type="component" value="Chromosome"/>
</dbReference>
<dbReference type="PRINTS" id="PR00080">
    <property type="entry name" value="SDRFAMILY"/>
</dbReference>